<evidence type="ECO:0000256" key="3">
    <source>
        <dbReference type="ARBA" id="ARBA00023002"/>
    </source>
</evidence>
<keyword evidence="3" id="KW-0560">Oxidoreductase</keyword>
<dbReference type="CDD" id="cd08958">
    <property type="entry name" value="FR_SDR_e"/>
    <property type="match status" value="1"/>
</dbReference>
<protein>
    <submittedName>
        <fullName evidence="7">TSA: Wollemia nobilis Ref_Wollemi_Transcript_13635_1838 transcribed RNA sequence</fullName>
    </submittedName>
</protein>
<dbReference type="SUPFAM" id="SSF51735">
    <property type="entry name" value="NAD(P)-binding Rossmann-fold domains"/>
    <property type="match status" value="1"/>
</dbReference>
<dbReference type="InterPro" id="IPR050425">
    <property type="entry name" value="NAD(P)_dehydrat-like"/>
</dbReference>
<proteinExistence type="inferred from homology"/>
<dbReference type="Gene3D" id="3.40.50.720">
    <property type="entry name" value="NAD(P)-binding Rossmann-like Domain"/>
    <property type="match status" value="1"/>
</dbReference>
<dbReference type="PANTHER" id="PTHR10366">
    <property type="entry name" value="NAD DEPENDENT EPIMERASE/DEHYDRATASE"/>
    <property type="match status" value="1"/>
</dbReference>
<dbReference type="GO" id="GO:0009813">
    <property type="term" value="P:flavonoid biosynthetic process"/>
    <property type="evidence" value="ECO:0007669"/>
    <property type="project" value="UniProtKB-KW"/>
</dbReference>
<dbReference type="FunFam" id="3.40.50.720:FF:000085">
    <property type="entry name" value="Dihydroflavonol reductase"/>
    <property type="match status" value="1"/>
</dbReference>
<keyword evidence="4" id="KW-0284">Flavonoid biosynthesis</keyword>
<keyword evidence="2" id="KW-0521">NADP</keyword>
<name>A0A0C9S7G5_9CONI</name>
<dbReference type="AlphaFoldDB" id="A0A0C9S7G5"/>
<sequence>MAAAAASGTMNGKVQPEAVKTTVCVTGAAGFMASWLVKRLLDKGYTVHATARDPDNKAKVSHLLGLPGADERLKLFRAELSEDGSFDAAVAGCDGVFHVATPTEFAPKDPENDVIKPAIEGTLNVLKACAKTKTVKRVVVTSSAATVSLNTSQEQNQYMDESCWTDINFLQTEKPPGWSYPVSKTLAEQAAWKFAKEHALDVVTIIPVLVVGPAITPAVPSSVQLALSPLTGNPMFLGGLKGMQLVSGSISLVHVDDVCSAQIFLLENSLAEGRYICCPINSSVPQLAEYLAKRYPQYNVSTKFEDVPPTPKVNISSKKLVESGFNFQYGIDEIYDDTVEYFKKVGLLA</sequence>
<comment type="pathway">
    <text evidence="1">Secondary metabolite biosynthesis; flavonoid biosynthesis.</text>
</comment>
<accession>A0A0C9S7G5</accession>
<evidence type="ECO:0000313" key="7">
    <source>
        <dbReference type="EMBL" id="JAG87068.1"/>
    </source>
</evidence>
<evidence type="ECO:0000256" key="5">
    <source>
        <dbReference type="ARBA" id="ARBA00023445"/>
    </source>
</evidence>
<dbReference type="InterPro" id="IPR036291">
    <property type="entry name" value="NAD(P)-bd_dom_sf"/>
</dbReference>
<evidence type="ECO:0000256" key="2">
    <source>
        <dbReference type="ARBA" id="ARBA00022857"/>
    </source>
</evidence>
<dbReference type="EMBL" id="GCHU01013557">
    <property type="protein sequence ID" value="JAG87068.1"/>
    <property type="molecule type" value="Transcribed_RNA"/>
</dbReference>
<evidence type="ECO:0000256" key="1">
    <source>
        <dbReference type="ARBA" id="ARBA00004966"/>
    </source>
</evidence>
<dbReference type="PANTHER" id="PTHR10366:SF288">
    <property type="entry name" value="ANTHOCYANIDIN REDUCTASE"/>
    <property type="match status" value="1"/>
</dbReference>
<reference evidence="7" key="1">
    <citation type="submission" date="2015-02" db="EMBL/GenBank/DDBJ databases">
        <title>A transcriptome of Wollemia nobilis - a relic of Gondwana.</title>
        <authorList>
            <person name="Chia J.Y."/>
            <person name="Leong Y.S."/>
            <person name="Abdul Karim S."/>
            <person name="Wan Azmi N."/>
            <person name="Hercus R."/>
            <person name="Croft L."/>
        </authorList>
    </citation>
    <scope>NUCLEOTIDE SEQUENCE</scope>
    <source>
        <strain evidence="7">MaeBrown</strain>
        <tissue evidence="7">Leaf</tissue>
    </source>
</reference>
<evidence type="ECO:0000259" key="6">
    <source>
        <dbReference type="Pfam" id="PF01370"/>
    </source>
</evidence>
<dbReference type="GO" id="GO:0016616">
    <property type="term" value="F:oxidoreductase activity, acting on the CH-OH group of donors, NAD or NADP as acceptor"/>
    <property type="evidence" value="ECO:0007669"/>
    <property type="project" value="TreeGrafter"/>
</dbReference>
<dbReference type="InterPro" id="IPR001509">
    <property type="entry name" value="Epimerase_deHydtase"/>
</dbReference>
<dbReference type="Pfam" id="PF01370">
    <property type="entry name" value="Epimerase"/>
    <property type="match status" value="1"/>
</dbReference>
<comment type="similarity">
    <text evidence="5">Belongs to the NAD(P)-dependent epimerase/dehydratase family. Dihydroflavonol-4-reductase subfamily.</text>
</comment>
<organism evidence="7">
    <name type="scientific">Wollemia nobilis</name>
    <dbReference type="NCBI Taxonomy" id="56998"/>
    <lineage>
        <taxon>Eukaryota</taxon>
        <taxon>Viridiplantae</taxon>
        <taxon>Streptophyta</taxon>
        <taxon>Embryophyta</taxon>
        <taxon>Tracheophyta</taxon>
        <taxon>Spermatophyta</taxon>
        <taxon>Pinopsida</taxon>
        <taxon>Pinidae</taxon>
        <taxon>Conifers II</taxon>
        <taxon>Araucariales</taxon>
        <taxon>Araucariaceae</taxon>
        <taxon>Wollemia</taxon>
    </lineage>
</organism>
<feature type="domain" description="NAD-dependent epimerase/dehydratase" evidence="6">
    <location>
        <begin position="23"/>
        <end position="268"/>
    </location>
</feature>
<evidence type="ECO:0000256" key="4">
    <source>
        <dbReference type="ARBA" id="ARBA00023241"/>
    </source>
</evidence>